<feature type="non-terminal residue" evidence="3">
    <location>
        <position position="1"/>
    </location>
</feature>
<evidence type="ECO:0000313" key="4">
    <source>
        <dbReference type="Proteomes" id="UP000013232"/>
    </source>
</evidence>
<dbReference type="PANTHER" id="PTHR34351">
    <property type="entry name" value="SLR1927 PROTEIN-RELATED"/>
    <property type="match status" value="1"/>
</dbReference>
<feature type="transmembrane region" description="Helical" evidence="2">
    <location>
        <begin position="68"/>
        <end position="86"/>
    </location>
</feature>
<feature type="transmembrane region" description="Helical" evidence="2">
    <location>
        <begin position="92"/>
        <end position="110"/>
    </location>
</feature>
<proteinExistence type="predicted"/>
<dbReference type="EMBL" id="AMXE01000073">
    <property type="protein sequence ID" value="ENO85512.1"/>
    <property type="molecule type" value="Genomic_DNA"/>
</dbReference>
<dbReference type="eggNOG" id="COG1721">
    <property type="taxonomic scope" value="Bacteria"/>
</dbReference>
<name>N6YT06_THAL4</name>
<keyword evidence="2" id="KW-0812">Transmembrane</keyword>
<dbReference type="Proteomes" id="UP000013232">
    <property type="component" value="Unassembled WGS sequence"/>
</dbReference>
<keyword evidence="2" id="KW-1133">Transmembrane helix</keyword>
<evidence type="ECO:0000313" key="3">
    <source>
        <dbReference type="EMBL" id="ENO85512.1"/>
    </source>
</evidence>
<sequence length="351" mass="37559">GCAGTSPAVPPATPRRAMPRRIASVLTAAPGAARLGRLLDRRLSRAGVPEAAPIELTRRHIYMLPSRSGLVFALALLVMLIASINYDLGLGYGLVFVLFGTGTASTLHAYRNISGLRLRPGRCDPVFAGDTACLRIVVDNPRAARRPALRIMLRDAQAGFGLGAGETLSVELACATSRRGRLWAGRTVLETRWPLGLVRAWSVFVPDLSCVVHPAPEKNAPPLPGTSAAEGSGAPSAGTGDDDFAGLRPHQRADSPRHVAWKVFARGGPLMTKQFAGQQGRELALDWASLPSRLDVEQRLSRLSAWLLEAARSGRPYSLTLPATRVARGSGRDHLYRCLDALAHHGEADET</sequence>
<dbReference type="AlphaFoldDB" id="N6YT06"/>
<comment type="caution">
    <text evidence="3">The sequence shown here is derived from an EMBL/GenBank/DDBJ whole genome shotgun (WGS) entry which is preliminary data.</text>
</comment>
<keyword evidence="4" id="KW-1185">Reference proteome</keyword>
<protein>
    <submittedName>
        <fullName evidence="3">Uncharacterized protein</fullName>
    </submittedName>
</protein>
<gene>
    <name evidence="3" type="ORF">C666_15125</name>
</gene>
<dbReference type="PANTHER" id="PTHR34351:SF1">
    <property type="entry name" value="SLR1927 PROTEIN"/>
    <property type="match status" value="1"/>
</dbReference>
<accession>N6YT06</accession>
<feature type="compositionally biased region" description="Low complexity" evidence="1">
    <location>
        <begin position="225"/>
        <end position="239"/>
    </location>
</feature>
<feature type="region of interest" description="Disordered" evidence="1">
    <location>
        <begin position="218"/>
        <end position="253"/>
    </location>
</feature>
<evidence type="ECO:0000256" key="1">
    <source>
        <dbReference type="SAM" id="MobiDB-lite"/>
    </source>
</evidence>
<keyword evidence="2" id="KW-0472">Membrane</keyword>
<organism evidence="3 4">
    <name type="scientific">Thauera linaloolentis (strain DSM 12138 / JCM 21573 / CCUG 41526 / CIP 105981 / IAM 15112 / NBRC 102519 / 47Lol)</name>
    <dbReference type="NCBI Taxonomy" id="1123367"/>
    <lineage>
        <taxon>Bacteria</taxon>
        <taxon>Pseudomonadati</taxon>
        <taxon>Pseudomonadota</taxon>
        <taxon>Betaproteobacteria</taxon>
        <taxon>Rhodocyclales</taxon>
        <taxon>Zoogloeaceae</taxon>
        <taxon>Thauera</taxon>
    </lineage>
</organism>
<evidence type="ECO:0000256" key="2">
    <source>
        <dbReference type="SAM" id="Phobius"/>
    </source>
</evidence>
<reference evidence="3 4" key="1">
    <citation type="submission" date="2012-09" db="EMBL/GenBank/DDBJ databases">
        <title>Draft Genome Sequences of 6 Strains from Genus Thauera.</title>
        <authorList>
            <person name="Liu B."/>
            <person name="Shapleigh J.P."/>
            <person name="Frostegard A.H."/>
        </authorList>
    </citation>
    <scope>NUCLEOTIDE SEQUENCE [LARGE SCALE GENOMIC DNA]</scope>
    <source>
        <strain evidence="4">47Lol / DSM 12138</strain>
    </source>
</reference>
<dbReference type="STRING" id="1123367.GCA_000621305_00901"/>